<evidence type="ECO:0000313" key="1">
    <source>
        <dbReference type="EMBL" id="PWD82465.1"/>
    </source>
</evidence>
<dbReference type="Gene3D" id="3.40.30.10">
    <property type="entry name" value="Glutaredoxin"/>
    <property type="match status" value="1"/>
</dbReference>
<proteinExistence type="predicted"/>
<sequence>MKDAGVEYVNIMPNPTMEEDLNKITAMPTSFIVDEKGNVVGGFIGAYSYQELAATIDELLK</sequence>
<dbReference type="InterPro" id="IPR036249">
    <property type="entry name" value="Thioredoxin-like_sf"/>
</dbReference>
<reference evidence="2" key="1">
    <citation type="submission" date="2018-05" db="EMBL/GenBank/DDBJ databases">
        <title>Ignatzschineria dubaiensis sp. nov., isolated from necrotic foot tissues of dromedaries (Camelus dromedarius) and associated maggots in Dubai, United Arab Emirates.</title>
        <authorList>
            <person name="Tsang C.C."/>
            <person name="Tang J.Y.M."/>
            <person name="Fong J.Y.H."/>
            <person name="Kinne J."/>
            <person name="Lee H.H."/>
            <person name="Joseph M."/>
            <person name="Jose S."/>
            <person name="Schuster R.K."/>
            <person name="Tang Y."/>
            <person name="Sivakumar S."/>
            <person name="Chen J.H.K."/>
            <person name="Teng J.L.L."/>
            <person name="Lau S.K.P."/>
            <person name="Wernery U."/>
            <person name="Woo P.C.Y."/>
        </authorList>
    </citation>
    <scope>NUCLEOTIDE SEQUENCE [LARGE SCALE GENOMIC DNA]</scope>
    <source>
        <strain evidence="2">UAE-HKU57</strain>
    </source>
</reference>
<organism evidence="1 2">
    <name type="scientific">Ignatzschineria cameli</name>
    <dbReference type="NCBI Taxonomy" id="2182793"/>
    <lineage>
        <taxon>Bacteria</taxon>
        <taxon>Pseudomonadati</taxon>
        <taxon>Pseudomonadota</taxon>
        <taxon>Gammaproteobacteria</taxon>
        <taxon>Cardiobacteriales</taxon>
        <taxon>Ignatzschineriaceae</taxon>
        <taxon>Ignatzschineria</taxon>
    </lineage>
</organism>
<name>A0A2U2AIQ1_9GAMM</name>
<evidence type="ECO:0000313" key="2">
    <source>
        <dbReference type="Proteomes" id="UP000245059"/>
    </source>
</evidence>
<gene>
    <name evidence="1" type="ORF">DC077_10555</name>
</gene>
<dbReference type="Proteomes" id="UP000245059">
    <property type="component" value="Unassembled WGS sequence"/>
</dbReference>
<comment type="caution">
    <text evidence="1">The sequence shown here is derived from an EMBL/GenBank/DDBJ whole genome shotgun (WGS) entry which is preliminary data.</text>
</comment>
<dbReference type="EMBL" id="QEWW01000025">
    <property type="protein sequence ID" value="PWD82465.1"/>
    <property type="molecule type" value="Genomic_DNA"/>
</dbReference>
<dbReference type="AlphaFoldDB" id="A0A2U2AIQ1"/>
<dbReference type="SUPFAM" id="SSF52833">
    <property type="entry name" value="Thioredoxin-like"/>
    <property type="match status" value="1"/>
</dbReference>
<accession>A0A2U2AIQ1</accession>
<evidence type="ECO:0008006" key="3">
    <source>
        <dbReference type="Google" id="ProtNLM"/>
    </source>
</evidence>
<protein>
    <recommendedName>
        <fullName evidence="3">Thioredoxin-like fold domain-containing protein</fullName>
    </recommendedName>
</protein>